<dbReference type="EMBL" id="BARV01000634">
    <property type="protein sequence ID" value="GAI00766.1"/>
    <property type="molecule type" value="Genomic_DNA"/>
</dbReference>
<protein>
    <submittedName>
        <fullName evidence="1">Uncharacterized protein</fullName>
    </submittedName>
</protein>
<sequence>MPGKIAAVHHTLADWDFQYGAVGRLLDTDFFISEPTSLKMFSLVGAVPSVTLCRIPATLCLPQGELRTWFRTQYLSYQPFMFRNQAPLGVASQTNCYLLLMTTNRARLRRYVAGAMTDVYSTTCYNAVDEWIHYRVFWYNGKTPAEEDALCV</sequence>
<reference evidence="1" key="1">
    <citation type="journal article" date="2014" name="Front. Microbiol.">
        <title>High frequency of phylogenetically diverse reductive dehalogenase-homologous genes in deep subseafloor sedimentary metagenomes.</title>
        <authorList>
            <person name="Kawai M."/>
            <person name="Futagami T."/>
            <person name="Toyoda A."/>
            <person name="Takaki Y."/>
            <person name="Nishi S."/>
            <person name="Hori S."/>
            <person name="Arai W."/>
            <person name="Tsubouchi T."/>
            <person name="Morono Y."/>
            <person name="Uchiyama I."/>
            <person name="Ito T."/>
            <person name="Fujiyama A."/>
            <person name="Inagaki F."/>
            <person name="Takami H."/>
        </authorList>
    </citation>
    <scope>NUCLEOTIDE SEQUENCE</scope>
    <source>
        <strain evidence="1">Expedition CK06-06</strain>
    </source>
</reference>
<proteinExistence type="predicted"/>
<name>X1L4E9_9ZZZZ</name>
<accession>X1L4E9</accession>
<comment type="caution">
    <text evidence="1">The sequence shown here is derived from an EMBL/GenBank/DDBJ whole genome shotgun (WGS) entry which is preliminary data.</text>
</comment>
<dbReference type="AlphaFoldDB" id="X1L4E9"/>
<evidence type="ECO:0000313" key="1">
    <source>
        <dbReference type="EMBL" id="GAI00766.1"/>
    </source>
</evidence>
<gene>
    <name evidence="1" type="ORF">S06H3_02235</name>
</gene>
<organism evidence="1">
    <name type="scientific">marine sediment metagenome</name>
    <dbReference type="NCBI Taxonomy" id="412755"/>
    <lineage>
        <taxon>unclassified sequences</taxon>
        <taxon>metagenomes</taxon>
        <taxon>ecological metagenomes</taxon>
    </lineage>
</organism>
<feature type="non-terminal residue" evidence="1">
    <location>
        <position position="152"/>
    </location>
</feature>